<accession>A0A937FHX9</accession>
<gene>
    <name evidence="1" type="ORF">JK634_18235</name>
</gene>
<dbReference type="Proteomes" id="UP000623681">
    <property type="component" value="Unassembled WGS sequence"/>
</dbReference>
<protein>
    <submittedName>
        <fullName evidence="1">DUF4932 domain-containing protein</fullName>
    </submittedName>
</protein>
<proteinExistence type="predicted"/>
<sequence>MKKVIISLISLFFIFNLISCDKKDSQATVTTTDSTAYSIKESSTCNVSIEPKIELLSIVQYLADDPTIIKENLSSDNDKYSKDIASYFSKYIDDPVVTLYKKMLKTGFSYSTPPQAMLYVDDNLKLLTNLTLPSDVISAAGNKKTLIKFFDLLSDFRKKSSFDDFYLSHIDLYKKLVSTVKEKVDKLGCIDKLIDYYGYKQNSYNFIIEPLSIGGYAARIPSKNDKFDLYDFMVIPNDDAEFFQMVIHEFGHSYVNPLTEKNIDEVNKYSNLFTPIKDAMTKEQYGSWDFCVNEHIVRAVAYRNLDTNFSSGVNRRYIDMDTNRKFIYLDALSEKLKEYENNRNKYKTFNDFYPKLLETLKEFSDSSSTKK</sequence>
<name>A0A937FHX9_9CLOT</name>
<comment type="caution">
    <text evidence="1">The sequence shown here is derived from an EMBL/GenBank/DDBJ whole genome shotgun (WGS) entry which is preliminary data.</text>
</comment>
<dbReference type="InterPro" id="IPR032560">
    <property type="entry name" value="DUF4932"/>
</dbReference>
<dbReference type="Pfam" id="PF16286">
    <property type="entry name" value="DUF4932"/>
    <property type="match status" value="1"/>
</dbReference>
<evidence type="ECO:0000313" key="2">
    <source>
        <dbReference type="Proteomes" id="UP000623681"/>
    </source>
</evidence>
<reference evidence="1" key="1">
    <citation type="submission" date="2021-01" db="EMBL/GenBank/DDBJ databases">
        <title>Genome public.</title>
        <authorList>
            <person name="Liu C."/>
            <person name="Sun Q."/>
        </authorList>
    </citation>
    <scope>NUCLEOTIDE SEQUENCE</scope>
    <source>
        <strain evidence="1">YIM B02565</strain>
    </source>
</reference>
<evidence type="ECO:0000313" key="1">
    <source>
        <dbReference type="EMBL" id="MBL4933724.1"/>
    </source>
</evidence>
<dbReference type="RefSeq" id="WP_202769160.1">
    <property type="nucleotide sequence ID" value="NZ_JAESWA010000027.1"/>
</dbReference>
<organism evidence="1 2">
    <name type="scientific">Clostridium paridis</name>
    <dbReference type="NCBI Taxonomy" id="2803863"/>
    <lineage>
        <taxon>Bacteria</taxon>
        <taxon>Bacillati</taxon>
        <taxon>Bacillota</taxon>
        <taxon>Clostridia</taxon>
        <taxon>Eubacteriales</taxon>
        <taxon>Clostridiaceae</taxon>
        <taxon>Clostridium</taxon>
    </lineage>
</organism>
<dbReference type="AlphaFoldDB" id="A0A937FHX9"/>
<keyword evidence="2" id="KW-1185">Reference proteome</keyword>
<dbReference type="EMBL" id="JAESWA010000027">
    <property type="protein sequence ID" value="MBL4933724.1"/>
    <property type="molecule type" value="Genomic_DNA"/>
</dbReference>